<dbReference type="InterPro" id="IPR003598">
    <property type="entry name" value="Ig_sub2"/>
</dbReference>
<reference evidence="5 6" key="1">
    <citation type="submission" date="2022-12" db="EMBL/GenBank/DDBJ databases">
        <title>Chromosome-level genome of Tegillarca granosa.</title>
        <authorList>
            <person name="Kim J."/>
        </authorList>
    </citation>
    <scope>NUCLEOTIDE SEQUENCE [LARGE SCALE GENOMIC DNA]</scope>
    <source>
        <strain evidence="5">Teg-2019</strain>
        <tissue evidence="5">Adductor muscle</tissue>
    </source>
</reference>
<keyword evidence="2" id="KW-0393">Immunoglobulin domain</keyword>
<dbReference type="EMBL" id="JARBDR010000214">
    <property type="protein sequence ID" value="KAJ8319050.1"/>
    <property type="molecule type" value="Genomic_DNA"/>
</dbReference>
<keyword evidence="1" id="KW-0106">Calcium</keyword>
<dbReference type="SMART" id="SM00409">
    <property type="entry name" value="IG"/>
    <property type="match status" value="2"/>
</dbReference>
<dbReference type="PANTHER" id="PTHR10075">
    <property type="entry name" value="BASIGIN RELATED"/>
    <property type="match status" value="1"/>
</dbReference>
<feature type="domain" description="Ig-like" evidence="4">
    <location>
        <begin position="398"/>
        <end position="488"/>
    </location>
</feature>
<protein>
    <recommendedName>
        <fullName evidence="4">Ig-like domain-containing protein</fullName>
    </recommendedName>
</protein>
<dbReference type="InterPro" id="IPR003599">
    <property type="entry name" value="Ig_sub"/>
</dbReference>
<dbReference type="Gene3D" id="2.130.10.10">
    <property type="entry name" value="YVTN repeat-like/Quinoprotein amine dehydrogenase"/>
    <property type="match status" value="1"/>
</dbReference>
<proteinExistence type="predicted"/>
<dbReference type="SUPFAM" id="SSF48726">
    <property type="entry name" value="Immunoglobulin"/>
    <property type="match status" value="2"/>
</dbReference>
<feature type="domain" description="Ig-like" evidence="4">
    <location>
        <begin position="310"/>
        <end position="379"/>
    </location>
</feature>
<evidence type="ECO:0000256" key="2">
    <source>
        <dbReference type="ARBA" id="ARBA00023319"/>
    </source>
</evidence>
<evidence type="ECO:0000313" key="5">
    <source>
        <dbReference type="EMBL" id="KAJ8319050.1"/>
    </source>
</evidence>
<dbReference type="PROSITE" id="PS00018">
    <property type="entry name" value="EF_HAND_1"/>
    <property type="match status" value="1"/>
</dbReference>
<name>A0ABQ9FTL7_TEGGR</name>
<dbReference type="SUPFAM" id="SSF50969">
    <property type="entry name" value="YVTN repeat-like/Quinoprotein amine dehydrogenase"/>
    <property type="match status" value="1"/>
</dbReference>
<dbReference type="InterPro" id="IPR011044">
    <property type="entry name" value="Quino_amine_DH_bsu"/>
</dbReference>
<dbReference type="Proteomes" id="UP001217089">
    <property type="component" value="Unassembled WGS sequence"/>
</dbReference>
<dbReference type="Pfam" id="PF13927">
    <property type="entry name" value="Ig_3"/>
    <property type="match status" value="1"/>
</dbReference>
<dbReference type="SUPFAM" id="SSF47473">
    <property type="entry name" value="EF-hand"/>
    <property type="match status" value="1"/>
</dbReference>
<sequence>MKDDKKDKIWDNDKKDKEFKFKLKDDKKDKIWDNDKKDKEFKFKLKDDKKDKIWDNDKKDKKFKFELKDDKKDKIWDNDKKDKGFKNDKKDKSAWEDDKNDKDFKFKLKDDKKDKLWDNDKKDKEFKFKLKDDKKDKGFKDDKDKNMREEGTKKKYKDPDMKFEDDPPGFKTKKYYYDKTHQNEAMMADSPGIWSSDNTKDFSHICNHEEFNKFKGSLIRYHCVKFGLKDCDLSVIPDSSYLISLMFSYYDRNTDNYIEKSELFEIQSKEKFTEMFDTCQLLDLFKFDETNDDVITREQFIKAFDISIEEKVSVIPTLATVGNGLEIQCALSATPGSEIIWRRHGIDLMEISFPDIAVFSDGILYFDSIGIHHIGNYTCHDRDRPGIKQVHELRVQMPPIVRLSPSTQMLKYDHTDIVLHCHAEGIPPPAIFWEVNKKIIPNQMSHYVRTHENGTLIIHDADYQQDTGAYKCIAKNMAGEAEDLATVFIRKPRESTAGYRQITIEESFFIFHKNGYNVYDPKSCATQRLVKPEYGNVKYIPEELDSAPRMCPEDKLCSWGNAISVKDRYIYIAQPEQSRVMVIDSAQTMNPVQFVSTDKYPTKLHYVEHLDQVWVLCWNSEKDTGSKTIIVIRDASKDKRHHMVHTQPIGYRFDLVQDIFLPSSNDLKHKFNFGYVIHNGQRGLFKLELDTMRYTKAVDLSVFDCVPEYVAYVPIGGQIVVKCIQRTQYGPKTIQILMDHVTDVPLANVTMPGTPYITPDSRHIATVDEKTGKVRVSTVLENGKIEKDFEVTTGSSISDVTFITSDLGRGYDLVLSSAEDGNVFTISLTNGKVTVMKALADPRIEKAYPWSLTTRPITSGNYFSEFFASPSESSFTIINGKHKKVQCNFVDLDTPEATAFSHAVSG</sequence>
<dbReference type="InterPro" id="IPR007110">
    <property type="entry name" value="Ig-like_dom"/>
</dbReference>
<dbReference type="InterPro" id="IPR011992">
    <property type="entry name" value="EF-hand-dom_pair"/>
</dbReference>
<dbReference type="InterPro" id="IPR015943">
    <property type="entry name" value="WD40/YVTN_repeat-like_dom_sf"/>
</dbReference>
<dbReference type="Gene3D" id="2.60.40.10">
    <property type="entry name" value="Immunoglobulins"/>
    <property type="match status" value="2"/>
</dbReference>
<accession>A0ABQ9FTL7</accession>
<comment type="caution">
    <text evidence="5">The sequence shown here is derived from an EMBL/GenBank/DDBJ whole genome shotgun (WGS) entry which is preliminary data.</text>
</comment>
<dbReference type="InterPro" id="IPR036179">
    <property type="entry name" value="Ig-like_dom_sf"/>
</dbReference>
<keyword evidence="6" id="KW-1185">Reference proteome</keyword>
<dbReference type="SMART" id="SM00408">
    <property type="entry name" value="IGc2"/>
    <property type="match status" value="2"/>
</dbReference>
<dbReference type="InterPro" id="IPR013783">
    <property type="entry name" value="Ig-like_fold"/>
</dbReference>
<evidence type="ECO:0000259" key="4">
    <source>
        <dbReference type="PROSITE" id="PS50835"/>
    </source>
</evidence>
<evidence type="ECO:0000256" key="3">
    <source>
        <dbReference type="SAM" id="MobiDB-lite"/>
    </source>
</evidence>
<evidence type="ECO:0000256" key="1">
    <source>
        <dbReference type="ARBA" id="ARBA00022837"/>
    </source>
</evidence>
<dbReference type="PROSITE" id="PS50835">
    <property type="entry name" value="IG_LIKE"/>
    <property type="match status" value="2"/>
</dbReference>
<organism evidence="5 6">
    <name type="scientific">Tegillarca granosa</name>
    <name type="common">Malaysian cockle</name>
    <name type="synonym">Anadara granosa</name>
    <dbReference type="NCBI Taxonomy" id="220873"/>
    <lineage>
        <taxon>Eukaryota</taxon>
        <taxon>Metazoa</taxon>
        <taxon>Spiralia</taxon>
        <taxon>Lophotrochozoa</taxon>
        <taxon>Mollusca</taxon>
        <taxon>Bivalvia</taxon>
        <taxon>Autobranchia</taxon>
        <taxon>Pteriomorphia</taxon>
        <taxon>Arcoida</taxon>
        <taxon>Arcoidea</taxon>
        <taxon>Arcidae</taxon>
        <taxon>Tegillarca</taxon>
    </lineage>
</organism>
<dbReference type="InterPro" id="IPR018247">
    <property type="entry name" value="EF_Hand_1_Ca_BS"/>
</dbReference>
<gene>
    <name evidence="5" type="ORF">KUTeg_004141</name>
</gene>
<dbReference type="PANTHER" id="PTHR10075:SF100">
    <property type="entry name" value="FASCICLIN-2"/>
    <property type="match status" value="1"/>
</dbReference>
<feature type="region of interest" description="Disordered" evidence="3">
    <location>
        <begin position="75"/>
        <end position="97"/>
    </location>
</feature>
<evidence type="ECO:0000313" key="6">
    <source>
        <dbReference type="Proteomes" id="UP001217089"/>
    </source>
</evidence>